<dbReference type="EMBL" id="UYYB01102510">
    <property type="protein sequence ID" value="VDM78628.1"/>
    <property type="molecule type" value="Genomic_DNA"/>
</dbReference>
<protein>
    <recommendedName>
        <fullName evidence="3">Ras-GEF domain-containing protein</fullName>
    </recommendedName>
</protein>
<sequence length="137" mass="16467">MAPAIYRENSSPPVFRLPAKLRRQFAEFESLLDPSRNHRPYRALVAKMSPPLIPFVPLLLKDLTFIHEGNKTYYNGLHMIANILRSFRQCKSRYSVPQMEQKKIYETQNFIRNFRVVDNQRRLMELSYQIEPRRRRN</sequence>
<organism evidence="4 5">
    <name type="scientific">Strongylus vulgaris</name>
    <name type="common">Blood worm</name>
    <dbReference type="NCBI Taxonomy" id="40348"/>
    <lineage>
        <taxon>Eukaryota</taxon>
        <taxon>Metazoa</taxon>
        <taxon>Ecdysozoa</taxon>
        <taxon>Nematoda</taxon>
        <taxon>Chromadorea</taxon>
        <taxon>Rhabditida</taxon>
        <taxon>Rhabditina</taxon>
        <taxon>Rhabditomorpha</taxon>
        <taxon>Strongyloidea</taxon>
        <taxon>Strongylidae</taxon>
        <taxon>Strongylus</taxon>
    </lineage>
</organism>
<evidence type="ECO:0000313" key="5">
    <source>
        <dbReference type="Proteomes" id="UP000270094"/>
    </source>
</evidence>
<reference evidence="4 5" key="1">
    <citation type="submission" date="2018-11" db="EMBL/GenBank/DDBJ databases">
        <authorList>
            <consortium name="Pathogen Informatics"/>
        </authorList>
    </citation>
    <scope>NUCLEOTIDE SEQUENCE [LARGE SCALE GENOMIC DNA]</scope>
</reference>
<evidence type="ECO:0000313" key="4">
    <source>
        <dbReference type="EMBL" id="VDM78628.1"/>
    </source>
</evidence>
<feature type="domain" description="Ras-GEF" evidence="3">
    <location>
        <begin position="1"/>
        <end position="133"/>
    </location>
</feature>
<dbReference type="InterPro" id="IPR036964">
    <property type="entry name" value="RASGEF_cat_dom_sf"/>
</dbReference>
<dbReference type="AlphaFoldDB" id="A0A3P7LHF7"/>
<dbReference type="InterPro" id="IPR008937">
    <property type="entry name" value="Ras-like_GEF"/>
</dbReference>
<dbReference type="GO" id="GO:0007265">
    <property type="term" value="P:Ras protein signal transduction"/>
    <property type="evidence" value="ECO:0007669"/>
    <property type="project" value="TreeGrafter"/>
</dbReference>
<dbReference type="PROSITE" id="PS50009">
    <property type="entry name" value="RASGEF_CAT"/>
    <property type="match status" value="1"/>
</dbReference>
<dbReference type="InterPro" id="IPR001895">
    <property type="entry name" value="RASGEF_cat_dom"/>
</dbReference>
<evidence type="ECO:0000256" key="2">
    <source>
        <dbReference type="PROSITE-ProRule" id="PRU00168"/>
    </source>
</evidence>
<name>A0A3P7LHF7_STRVU</name>
<keyword evidence="5" id="KW-1185">Reference proteome</keyword>
<dbReference type="PANTHER" id="PTHR23113">
    <property type="entry name" value="GUANINE NUCLEOTIDE EXCHANGE FACTOR"/>
    <property type="match status" value="1"/>
</dbReference>
<gene>
    <name evidence="4" type="ORF">SVUK_LOCUS13626</name>
</gene>
<dbReference type="Pfam" id="PF00617">
    <property type="entry name" value="RasGEF"/>
    <property type="match status" value="1"/>
</dbReference>
<accession>A0A3P7LHF7</accession>
<dbReference type="Proteomes" id="UP000270094">
    <property type="component" value="Unassembled WGS sequence"/>
</dbReference>
<dbReference type="InterPro" id="IPR023578">
    <property type="entry name" value="Ras_GEF_dom_sf"/>
</dbReference>
<evidence type="ECO:0000259" key="3">
    <source>
        <dbReference type="PROSITE" id="PS50009"/>
    </source>
</evidence>
<dbReference type="GO" id="GO:0005085">
    <property type="term" value="F:guanyl-nucleotide exchange factor activity"/>
    <property type="evidence" value="ECO:0007669"/>
    <property type="project" value="UniProtKB-KW"/>
</dbReference>
<proteinExistence type="predicted"/>
<dbReference type="SUPFAM" id="SSF48366">
    <property type="entry name" value="Ras GEF"/>
    <property type="match status" value="1"/>
</dbReference>
<keyword evidence="1 2" id="KW-0344">Guanine-nucleotide releasing factor</keyword>
<dbReference type="OrthoDB" id="21144at2759"/>
<evidence type="ECO:0000256" key="1">
    <source>
        <dbReference type="ARBA" id="ARBA00022658"/>
    </source>
</evidence>
<dbReference type="SMART" id="SM00147">
    <property type="entry name" value="RasGEF"/>
    <property type="match status" value="1"/>
</dbReference>
<dbReference type="PANTHER" id="PTHR23113:SF327">
    <property type="entry name" value="EXCHANGE PROTEIN DIRECTLY ACTIVATED BY CAMP, ISOFORM E"/>
    <property type="match status" value="1"/>
</dbReference>
<dbReference type="Gene3D" id="1.10.840.10">
    <property type="entry name" value="Ras guanine-nucleotide exchange factors catalytic domain"/>
    <property type="match status" value="1"/>
</dbReference>
<dbReference type="GO" id="GO:0005886">
    <property type="term" value="C:plasma membrane"/>
    <property type="evidence" value="ECO:0007669"/>
    <property type="project" value="TreeGrafter"/>
</dbReference>